<keyword evidence="3" id="KW-1185">Reference proteome</keyword>
<keyword evidence="1" id="KW-0472">Membrane</keyword>
<evidence type="ECO:0000313" key="3">
    <source>
        <dbReference type="Proteomes" id="UP000008136"/>
    </source>
</evidence>
<gene>
    <name evidence="2" type="ordered locus">Arcve_0733</name>
</gene>
<feature type="transmembrane region" description="Helical" evidence="1">
    <location>
        <begin position="63"/>
        <end position="83"/>
    </location>
</feature>
<feature type="transmembrane region" description="Helical" evidence="1">
    <location>
        <begin position="6"/>
        <end position="25"/>
    </location>
</feature>
<proteinExistence type="predicted"/>
<evidence type="ECO:0000256" key="1">
    <source>
        <dbReference type="SAM" id="Phobius"/>
    </source>
</evidence>
<dbReference type="RefSeq" id="WP_013683423.1">
    <property type="nucleotide sequence ID" value="NC_015320.1"/>
</dbReference>
<accession>F2KRI6</accession>
<dbReference type="KEGG" id="ave:Arcve_0733"/>
<keyword evidence="1" id="KW-1133">Transmembrane helix</keyword>
<dbReference type="GeneID" id="10393834"/>
<name>F2KRI6_ARCVS</name>
<keyword evidence="1" id="KW-0812">Transmembrane</keyword>
<dbReference type="EMBL" id="CP002588">
    <property type="protein sequence ID" value="AEA46751.1"/>
    <property type="molecule type" value="Genomic_DNA"/>
</dbReference>
<sequence>MTSALAIHAGAIILTVMIMGIVLGYTGGIAIDLAGTITDLTFQTATLNFINEAGTLGFSILKFNFLTAIGFIAFGVLGMFLYARYGAGEGAV</sequence>
<dbReference type="Proteomes" id="UP000008136">
    <property type="component" value="Chromosome"/>
</dbReference>
<protein>
    <submittedName>
        <fullName evidence="2">Uncharacterized protein</fullName>
    </submittedName>
</protein>
<dbReference type="HOGENOM" id="CLU_2406188_0_0_2"/>
<organism evidence="2 3">
    <name type="scientific">Archaeoglobus veneficus (strain DSM 11195 / SNP6)</name>
    <dbReference type="NCBI Taxonomy" id="693661"/>
    <lineage>
        <taxon>Archaea</taxon>
        <taxon>Methanobacteriati</taxon>
        <taxon>Methanobacteriota</taxon>
        <taxon>Archaeoglobi</taxon>
        <taxon>Archaeoglobales</taxon>
        <taxon>Archaeoglobaceae</taxon>
        <taxon>Archaeoglobus</taxon>
    </lineage>
</organism>
<dbReference type="AlphaFoldDB" id="F2KRI6"/>
<evidence type="ECO:0000313" key="2">
    <source>
        <dbReference type="EMBL" id="AEA46751.1"/>
    </source>
</evidence>
<reference evidence="2 3" key="1">
    <citation type="submission" date="2011-03" db="EMBL/GenBank/DDBJ databases">
        <title>The complete genome of Archaeoglobus veneficus SNP6.</title>
        <authorList>
            <consortium name="US DOE Joint Genome Institute (JGI-PGF)"/>
            <person name="Lucas S."/>
            <person name="Copeland A."/>
            <person name="Lapidus A."/>
            <person name="Bruce D."/>
            <person name="Goodwin L."/>
            <person name="Pitluck S."/>
            <person name="Kyrpides N."/>
            <person name="Mavromatis K."/>
            <person name="Pagani I."/>
            <person name="Ivanova N."/>
            <person name="Mikhailova N."/>
            <person name="Lu M."/>
            <person name="Detter J.C."/>
            <person name="Tapia R."/>
            <person name="Han C."/>
            <person name="Land M."/>
            <person name="Hauser L."/>
            <person name="Markowitz V."/>
            <person name="Cheng J.-F."/>
            <person name="Hugenholtz P."/>
            <person name="Woyke T."/>
            <person name="Wu D."/>
            <person name="Spring S."/>
            <person name="Brambilla E."/>
            <person name="Klenk H.-P."/>
            <person name="Eisen J.A."/>
        </authorList>
    </citation>
    <scope>NUCLEOTIDE SEQUENCE [LARGE SCALE GENOMIC DNA]</scope>
    <source>
        <strain>SNP6</strain>
    </source>
</reference>